<dbReference type="EMBL" id="JAOPGA020000806">
    <property type="protein sequence ID" value="KAL0482018.1"/>
    <property type="molecule type" value="Genomic_DNA"/>
</dbReference>
<dbReference type="GO" id="GO:0009116">
    <property type="term" value="P:nucleoside metabolic process"/>
    <property type="evidence" value="ECO:0007669"/>
    <property type="project" value="InterPro"/>
</dbReference>
<dbReference type="NCBIfam" id="TIGR01697">
    <property type="entry name" value="PNPH-PUNA-XAPA"/>
    <property type="match status" value="1"/>
</dbReference>
<protein>
    <recommendedName>
        <fullName evidence="3">purine-nucleoside phosphorylase</fullName>
        <ecNumber evidence="3">2.4.2.1</ecNumber>
    </recommendedName>
    <alternativeName>
        <fullName evidence="6">Inosine-guanosine phosphorylase</fullName>
    </alternativeName>
</protein>
<dbReference type="PANTHER" id="PTHR11904:SF9">
    <property type="entry name" value="PURINE NUCLEOSIDE PHOSPHORYLASE-RELATED"/>
    <property type="match status" value="1"/>
</dbReference>
<dbReference type="Pfam" id="PF01048">
    <property type="entry name" value="PNP_UDP_1"/>
    <property type="match status" value="1"/>
</dbReference>
<feature type="domain" description="Nucleoside phosphorylase" evidence="7">
    <location>
        <begin position="22"/>
        <end position="269"/>
    </location>
</feature>
<evidence type="ECO:0000256" key="4">
    <source>
        <dbReference type="ARBA" id="ARBA00022676"/>
    </source>
</evidence>
<keyword evidence="4" id="KW-0328">Glycosyltransferase</keyword>
<evidence type="ECO:0000259" key="7">
    <source>
        <dbReference type="Pfam" id="PF01048"/>
    </source>
</evidence>
<evidence type="ECO:0000256" key="3">
    <source>
        <dbReference type="ARBA" id="ARBA00011886"/>
    </source>
</evidence>
<dbReference type="GO" id="GO:0004731">
    <property type="term" value="F:purine-nucleoside phosphorylase activity"/>
    <property type="evidence" value="ECO:0007669"/>
    <property type="project" value="UniProtKB-EC"/>
</dbReference>
<dbReference type="EC" id="2.4.2.1" evidence="3"/>
<evidence type="ECO:0000256" key="1">
    <source>
        <dbReference type="ARBA" id="ARBA00005058"/>
    </source>
</evidence>
<organism evidence="8 9">
    <name type="scientific">Acrasis kona</name>
    <dbReference type="NCBI Taxonomy" id="1008807"/>
    <lineage>
        <taxon>Eukaryota</taxon>
        <taxon>Discoba</taxon>
        <taxon>Heterolobosea</taxon>
        <taxon>Tetramitia</taxon>
        <taxon>Eutetramitia</taxon>
        <taxon>Acrasidae</taxon>
        <taxon>Acrasis</taxon>
    </lineage>
</organism>
<proteinExistence type="inferred from homology"/>
<keyword evidence="5" id="KW-0808">Transferase</keyword>
<dbReference type="SUPFAM" id="SSF53167">
    <property type="entry name" value="Purine and uridine phosphorylases"/>
    <property type="match status" value="3"/>
</dbReference>
<comment type="caution">
    <text evidence="8">The sequence shown here is derived from an EMBL/GenBank/DDBJ whole genome shotgun (WGS) entry which is preliminary data.</text>
</comment>
<reference evidence="8 9" key="1">
    <citation type="submission" date="2024-03" db="EMBL/GenBank/DDBJ databases">
        <title>The Acrasis kona genome and developmental transcriptomes reveal deep origins of eukaryotic multicellular pathways.</title>
        <authorList>
            <person name="Sheikh S."/>
            <person name="Fu C.-J."/>
            <person name="Brown M.W."/>
            <person name="Baldauf S.L."/>
        </authorList>
    </citation>
    <scope>NUCLEOTIDE SEQUENCE [LARGE SCALE GENOMIC DNA]</scope>
    <source>
        <strain evidence="8 9">ATCC MYA-3509</strain>
    </source>
</reference>
<evidence type="ECO:0000313" key="9">
    <source>
        <dbReference type="Proteomes" id="UP001431209"/>
    </source>
</evidence>
<evidence type="ECO:0000256" key="5">
    <source>
        <dbReference type="ARBA" id="ARBA00022679"/>
    </source>
</evidence>
<evidence type="ECO:0000256" key="6">
    <source>
        <dbReference type="ARBA" id="ARBA00031036"/>
    </source>
</evidence>
<dbReference type="InterPro" id="IPR011268">
    <property type="entry name" value="Purine_phosphorylase"/>
</dbReference>
<evidence type="ECO:0000313" key="8">
    <source>
        <dbReference type="EMBL" id="KAL0482018.1"/>
    </source>
</evidence>
<dbReference type="Gene3D" id="3.40.50.1580">
    <property type="entry name" value="Nucleoside phosphorylase domain"/>
    <property type="match status" value="3"/>
</dbReference>
<comment type="pathway">
    <text evidence="1">Purine metabolism; purine nucleoside salvage.</text>
</comment>
<comment type="similarity">
    <text evidence="2">Belongs to the PNP/MTAP phosphorylase family.</text>
</comment>
<name>A0AAW2YYW8_9EUKA</name>
<dbReference type="PANTHER" id="PTHR11904">
    <property type="entry name" value="METHYLTHIOADENOSINE/PURINE NUCLEOSIDE PHOSPHORYLASE"/>
    <property type="match status" value="1"/>
</dbReference>
<dbReference type="NCBIfam" id="NF006054">
    <property type="entry name" value="PRK08202.1"/>
    <property type="match status" value="1"/>
</dbReference>
<sequence length="821" mass="91534">MTEQEMRQSADYVRSKVGTADVAVILGSGLGDFVKVLKNCTELSYSEIPHMPKVTVLGHAGKLISGEIKGVKVFCFAGRFHSYEGIGWTDVCFQVRLMANLGCKLYIVTNSAGGVLDGMRAGCLCLMDDHARYMTRVDPLKQFYLSQENLERSRETHEYWNKKMVELTMKISHELKIQLFQGAYLWTSGPSYETPLEVRNAQKFGGATVGMSTVPEVVAAHAYGMAVMGISMVSNLGAGLQTTELTHQEVLESSKLSVPNLMQLLEETIARTPEIFTKVEQEEESKQKHQLDGQEGTQLPVPFHNDTLSLLNDIQTATLFIQSKYETANLQRALFKYHPQTTHLESTHIKLDSLQGYPSGFTSGQSYLTVSDDTTLTIHVSDRDGFSLAQSSYLSLLLYTLKIQTAVVDLHGERLNDTLKSNMIKDVIDFTADTQTLQYLLPIHPHYNTKAFLNQLNIKEGITYMAFEGPSKPSLVEMNFAKHCGADVVGTTSVSLLYTLHHMGLNVYAKLVNDENQQEEELDIDEAHIPIQIEIKDKKLEQPSRVLHLSFDEIDAASRHIQQSITNQGDPPISAVIDFNLNISFESSCELIFSIPSTSIPHFEQFTKLPSFELSCVRISKNNKSTLLYVVSTLGNHSQSHHQINAVPLVRLLQNLNVKNIFMTSSFVCCNDSIPKDAVVVLSDHVNLTGDNSLTGHNEQRWGDRFFDMTKTYDYNKIKLTGGDVHCDQLYPVQCLFLNHARVQQSSTLLKSAFETFGCEVIGDVGCMESIAVKHTVGKLRCAMLGVAFDADKIHEATVSEKQSAFIVELIQDSALLLSQE</sequence>
<gene>
    <name evidence="8" type="ORF">AKO1_013156</name>
</gene>
<dbReference type="CDD" id="cd09009">
    <property type="entry name" value="PNP-EcPNPII_like"/>
    <property type="match status" value="1"/>
</dbReference>
<dbReference type="InterPro" id="IPR000845">
    <property type="entry name" value="Nucleoside_phosphorylase_d"/>
</dbReference>
<keyword evidence="9" id="KW-1185">Reference proteome</keyword>
<evidence type="ECO:0000256" key="2">
    <source>
        <dbReference type="ARBA" id="ARBA00006751"/>
    </source>
</evidence>
<dbReference type="GO" id="GO:0005737">
    <property type="term" value="C:cytoplasm"/>
    <property type="evidence" value="ECO:0007669"/>
    <property type="project" value="TreeGrafter"/>
</dbReference>
<dbReference type="AlphaFoldDB" id="A0AAW2YYW8"/>
<dbReference type="Proteomes" id="UP001431209">
    <property type="component" value="Unassembled WGS sequence"/>
</dbReference>
<accession>A0AAW2YYW8</accession>
<dbReference type="InterPro" id="IPR035994">
    <property type="entry name" value="Nucleoside_phosphorylase_sf"/>
</dbReference>